<dbReference type="EMBL" id="JBEZAE010000019">
    <property type="protein sequence ID" value="MEU7073578.1"/>
    <property type="molecule type" value="Genomic_DNA"/>
</dbReference>
<evidence type="ECO:0000256" key="2">
    <source>
        <dbReference type="SAM" id="Phobius"/>
    </source>
</evidence>
<comment type="caution">
    <text evidence="3">The sequence shown here is derived from an EMBL/GenBank/DDBJ whole genome shotgun (WGS) entry which is preliminary data.</text>
</comment>
<keyword evidence="2" id="KW-0812">Transmembrane</keyword>
<evidence type="ECO:0000256" key="1">
    <source>
        <dbReference type="SAM" id="MobiDB-lite"/>
    </source>
</evidence>
<feature type="region of interest" description="Disordered" evidence="1">
    <location>
        <begin position="244"/>
        <end position="271"/>
    </location>
</feature>
<feature type="region of interest" description="Disordered" evidence="1">
    <location>
        <begin position="84"/>
        <end position="115"/>
    </location>
</feature>
<sequence length="271" mass="29066">MENNDDITLLRDAMDRTAGDLPPLPDLAPLAVREGRRRRARSRFAVGAAAVGVVTAGALGLTLLPQAGPGTTVSAVSTPVAGGAKTSYPPVVVEETPGVTPPDDPEGLPRAERERRAQHQQKMAALLDELLPATITAVSPVKDRTAEYRITADGETFRMVVSVRPADDLSLRYCATAPKDDPACEGLRGGPISVTTTRVTTQYMYRNSWVELTVYTRKAEEPVTVRHLLGVAEDPRFLELVKEADARPMEAPEPPLGTPAGADSRVGQRAR</sequence>
<gene>
    <name evidence="3" type="ORF">AB0A88_26035</name>
</gene>
<proteinExistence type="predicted"/>
<feature type="transmembrane region" description="Helical" evidence="2">
    <location>
        <begin position="44"/>
        <end position="64"/>
    </location>
</feature>
<dbReference type="RefSeq" id="WP_358475455.1">
    <property type="nucleotide sequence ID" value="NZ_JBEZAE010000019.1"/>
</dbReference>
<feature type="compositionally biased region" description="Low complexity" evidence="1">
    <location>
        <begin position="89"/>
        <end position="98"/>
    </location>
</feature>
<evidence type="ECO:0000313" key="3">
    <source>
        <dbReference type="EMBL" id="MEU7073578.1"/>
    </source>
</evidence>
<evidence type="ECO:0000313" key="4">
    <source>
        <dbReference type="Proteomes" id="UP001551329"/>
    </source>
</evidence>
<keyword evidence="2" id="KW-1133">Transmembrane helix</keyword>
<keyword evidence="4" id="KW-1185">Reference proteome</keyword>
<keyword evidence="2" id="KW-0472">Membrane</keyword>
<name>A0ABV3CHG4_9ACTN</name>
<reference evidence="3 4" key="1">
    <citation type="submission" date="2024-06" db="EMBL/GenBank/DDBJ databases">
        <title>The Natural Products Discovery Center: Release of the First 8490 Sequenced Strains for Exploring Actinobacteria Biosynthetic Diversity.</title>
        <authorList>
            <person name="Kalkreuter E."/>
            <person name="Kautsar S.A."/>
            <person name="Yang D."/>
            <person name="Bader C.D."/>
            <person name="Teijaro C.N."/>
            <person name="Fluegel L."/>
            <person name="Davis C.M."/>
            <person name="Simpson J.R."/>
            <person name="Lauterbach L."/>
            <person name="Steele A.D."/>
            <person name="Gui C."/>
            <person name="Meng S."/>
            <person name="Li G."/>
            <person name="Viehrig K."/>
            <person name="Ye F."/>
            <person name="Su P."/>
            <person name="Kiefer A.F."/>
            <person name="Nichols A."/>
            <person name="Cepeda A.J."/>
            <person name="Yan W."/>
            <person name="Fan B."/>
            <person name="Jiang Y."/>
            <person name="Adhikari A."/>
            <person name="Zheng C.-J."/>
            <person name="Schuster L."/>
            <person name="Cowan T.M."/>
            <person name="Smanski M.J."/>
            <person name="Chevrette M.G."/>
            <person name="De Carvalho L.P.S."/>
            <person name="Shen B."/>
        </authorList>
    </citation>
    <scope>NUCLEOTIDE SEQUENCE [LARGE SCALE GENOMIC DNA]</scope>
    <source>
        <strain evidence="3 4">NPDC045974</strain>
    </source>
</reference>
<organism evidence="3 4">
    <name type="scientific">Streptomyces narbonensis</name>
    <dbReference type="NCBI Taxonomy" id="67333"/>
    <lineage>
        <taxon>Bacteria</taxon>
        <taxon>Bacillati</taxon>
        <taxon>Actinomycetota</taxon>
        <taxon>Actinomycetes</taxon>
        <taxon>Kitasatosporales</taxon>
        <taxon>Streptomycetaceae</taxon>
        <taxon>Streptomyces</taxon>
    </lineage>
</organism>
<protein>
    <submittedName>
        <fullName evidence="3">Uncharacterized protein</fullName>
    </submittedName>
</protein>
<dbReference type="Proteomes" id="UP001551329">
    <property type="component" value="Unassembled WGS sequence"/>
</dbReference>
<accession>A0ABV3CHG4</accession>